<keyword evidence="2" id="KW-1185">Reference proteome</keyword>
<comment type="caution">
    <text evidence="1">The sequence shown here is derived from an EMBL/GenBank/DDBJ whole genome shotgun (WGS) entry which is preliminary data.</text>
</comment>
<accession>A0AAJ0DGB8</accession>
<gene>
    <name evidence="1" type="ORF">LTR09_009024</name>
</gene>
<evidence type="ECO:0000313" key="1">
    <source>
        <dbReference type="EMBL" id="KAK3049603.1"/>
    </source>
</evidence>
<protein>
    <submittedName>
        <fullName evidence="1">Uncharacterized protein</fullName>
    </submittedName>
</protein>
<name>A0AAJ0DGB8_9PEZI</name>
<sequence>MSRMFVSYEIRALRVVSAYIVENKASSYAEDCVYQTLTASSSLFSHPRSLKVLTVFILLLSLSSPLHCSQMLYNLSIFEYIPLEYETAHGEPRRDRSSPLTSDQQHLLRYSRSRHSPSNAACVHLQDHPTFKAAILEIHSGPGNAKLQSDLKFDRLSETFLKSGLEAIHKLKFPYFSRFPHHMLPPNTPNSDVVLMRHMFNARYVKIWFASPELVNDMHTTMEKCAAPPR</sequence>
<dbReference type="Proteomes" id="UP001271007">
    <property type="component" value="Unassembled WGS sequence"/>
</dbReference>
<organism evidence="1 2">
    <name type="scientific">Extremus antarcticus</name>
    <dbReference type="NCBI Taxonomy" id="702011"/>
    <lineage>
        <taxon>Eukaryota</taxon>
        <taxon>Fungi</taxon>
        <taxon>Dikarya</taxon>
        <taxon>Ascomycota</taxon>
        <taxon>Pezizomycotina</taxon>
        <taxon>Dothideomycetes</taxon>
        <taxon>Dothideomycetidae</taxon>
        <taxon>Mycosphaerellales</taxon>
        <taxon>Extremaceae</taxon>
        <taxon>Extremus</taxon>
    </lineage>
</organism>
<evidence type="ECO:0000313" key="2">
    <source>
        <dbReference type="Proteomes" id="UP001271007"/>
    </source>
</evidence>
<dbReference type="EMBL" id="JAWDJX010000038">
    <property type="protein sequence ID" value="KAK3049603.1"/>
    <property type="molecule type" value="Genomic_DNA"/>
</dbReference>
<dbReference type="AlphaFoldDB" id="A0AAJ0DGB8"/>
<proteinExistence type="predicted"/>
<reference evidence="1" key="1">
    <citation type="submission" date="2023-04" db="EMBL/GenBank/DDBJ databases">
        <title>Black Yeasts Isolated from many extreme environments.</title>
        <authorList>
            <person name="Coleine C."/>
            <person name="Stajich J.E."/>
            <person name="Selbmann L."/>
        </authorList>
    </citation>
    <scope>NUCLEOTIDE SEQUENCE</scope>
    <source>
        <strain evidence="1">CCFEE 5312</strain>
    </source>
</reference>